<dbReference type="PANTHER" id="PTHR43792:SF1">
    <property type="entry name" value="N-ACETYLTRANSFERASE DOMAIN-CONTAINING PROTEIN"/>
    <property type="match status" value="1"/>
</dbReference>
<dbReference type="InterPro" id="IPR000182">
    <property type="entry name" value="GNAT_dom"/>
</dbReference>
<feature type="domain" description="N-acetyltransferase" evidence="2">
    <location>
        <begin position="25"/>
        <end position="193"/>
    </location>
</feature>
<dbReference type="PANTHER" id="PTHR43792">
    <property type="entry name" value="GNAT FAMILY, PUTATIVE (AFU_ORTHOLOGUE AFUA_3G00765)-RELATED-RELATED"/>
    <property type="match status" value="1"/>
</dbReference>
<sequence>MSADVRAVRDGPDGPVGPERSTERLDLHVPRLSDLPELHALYEDPRVWAHFPQLRHTDEQDTRTMLERWIAQWERDGLGTWIVRPRGEDELLGNAGCSLRGAADEAAQGARFWNLGYRFRPEAQGQGFAREAARAAIEAARAAAPEVPVVAFLLEHNEASAALARRLGLVQRYRGPDAGNPDPSAIRLVLSDRELSDEELVETLR</sequence>
<dbReference type="Pfam" id="PF13302">
    <property type="entry name" value="Acetyltransf_3"/>
    <property type="match status" value="1"/>
</dbReference>
<dbReference type="SUPFAM" id="SSF55729">
    <property type="entry name" value="Acyl-CoA N-acyltransferases (Nat)"/>
    <property type="match status" value="1"/>
</dbReference>
<reference evidence="3 4" key="1">
    <citation type="submission" date="2020-12" db="EMBL/GenBank/DDBJ databases">
        <title>Brachybacterium sp. MASK1Z-5, whole genome shotgun sequence.</title>
        <authorList>
            <person name="Tuo L."/>
        </authorList>
    </citation>
    <scope>NUCLEOTIDE SEQUENCE [LARGE SCALE GENOMIC DNA]</scope>
    <source>
        <strain evidence="3 4">MASK1Z-5</strain>
    </source>
</reference>
<keyword evidence="4" id="KW-1185">Reference proteome</keyword>
<dbReference type="InterPro" id="IPR051531">
    <property type="entry name" value="N-acetyltransferase"/>
</dbReference>
<dbReference type="PROSITE" id="PS51186">
    <property type="entry name" value="GNAT"/>
    <property type="match status" value="1"/>
</dbReference>
<protein>
    <submittedName>
        <fullName evidence="3">GNAT family N-acetyltransferase</fullName>
    </submittedName>
</protein>
<gene>
    <name evidence="3" type="ORF">I8D64_13710</name>
</gene>
<dbReference type="RefSeq" id="WP_200503353.1">
    <property type="nucleotide sequence ID" value="NZ_JAEDAJ010000009.1"/>
</dbReference>
<dbReference type="InterPro" id="IPR016181">
    <property type="entry name" value="Acyl_CoA_acyltransferase"/>
</dbReference>
<evidence type="ECO:0000313" key="3">
    <source>
        <dbReference type="EMBL" id="MBK0332453.1"/>
    </source>
</evidence>
<dbReference type="EMBL" id="JAEDAJ010000009">
    <property type="protein sequence ID" value="MBK0332453.1"/>
    <property type="molecule type" value="Genomic_DNA"/>
</dbReference>
<evidence type="ECO:0000313" key="4">
    <source>
        <dbReference type="Proteomes" id="UP000612352"/>
    </source>
</evidence>
<dbReference type="Proteomes" id="UP000612352">
    <property type="component" value="Unassembled WGS sequence"/>
</dbReference>
<comment type="caution">
    <text evidence="3">The sequence shown here is derived from an EMBL/GenBank/DDBJ whole genome shotgun (WGS) entry which is preliminary data.</text>
</comment>
<organism evidence="3 4">
    <name type="scientific">Brachybacterium halotolerans</name>
    <dbReference type="NCBI Taxonomy" id="2795215"/>
    <lineage>
        <taxon>Bacteria</taxon>
        <taxon>Bacillati</taxon>
        <taxon>Actinomycetota</taxon>
        <taxon>Actinomycetes</taxon>
        <taxon>Micrococcales</taxon>
        <taxon>Dermabacteraceae</taxon>
        <taxon>Brachybacterium</taxon>
    </lineage>
</organism>
<evidence type="ECO:0000256" key="1">
    <source>
        <dbReference type="SAM" id="MobiDB-lite"/>
    </source>
</evidence>
<feature type="region of interest" description="Disordered" evidence="1">
    <location>
        <begin position="1"/>
        <end position="23"/>
    </location>
</feature>
<proteinExistence type="predicted"/>
<feature type="compositionally biased region" description="Basic and acidic residues" evidence="1">
    <location>
        <begin position="1"/>
        <end position="12"/>
    </location>
</feature>
<evidence type="ECO:0000259" key="2">
    <source>
        <dbReference type="PROSITE" id="PS51186"/>
    </source>
</evidence>
<name>A0ABS1BCT3_9MICO</name>
<dbReference type="Gene3D" id="3.40.630.30">
    <property type="match status" value="1"/>
</dbReference>
<accession>A0ABS1BCT3</accession>